<dbReference type="EMBL" id="CP037423">
    <property type="protein sequence ID" value="QDV44338.1"/>
    <property type="molecule type" value="Genomic_DNA"/>
</dbReference>
<feature type="region of interest" description="Disordered" evidence="2">
    <location>
        <begin position="245"/>
        <end position="265"/>
    </location>
</feature>
<proteinExistence type="predicted"/>
<sequence>MPTTINGIGTQYYGRKNPRVYGGICESCQRHVTLTDYETGYYIVVLFIPVIPLGKKQIIGECSACRRHRVMPLKEWERIREENLESGLAGLAENMDDPSKALELLQSMTVFNQLDEAMELAAATAKQHAKDFDTLIDIGSWYERQGQTELSNRCFDQAIALDPAHPTSKRIQGVDALQSGNPNEAAKCFEPLRKSADFYDPSLFYMLANAYQAKEMHEEALEEFKDLLTRIPEFGNDKEFRKAVKKSEKATGSPTSILPKKGLFG</sequence>
<keyword evidence="4" id="KW-1185">Reference proteome</keyword>
<dbReference type="InterPro" id="IPR019734">
    <property type="entry name" value="TPR_rpt"/>
</dbReference>
<dbReference type="Pfam" id="PF13181">
    <property type="entry name" value="TPR_8"/>
    <property type="match status" value="2"/>
</dbReference>
<dbReference type="RefSeq" id="WP_145388698.1">
    <property type="nucleotide sequence ID" value="NZ_CP037423.1"/>
</dbReference>
<dbReference type="OrthoDB" id="257208at2"/>
<dbReference type="InterPro" id="IPR011990">
    <property type="entry name" value="TPR-like_helical_dom_sf"/>
</dbReference>
<dbReference type="Proteomes" id="UP000319004">
    <property type="component" value="Chromosome"/>
</dbReference>
<feature type="repeat" description="TPR" evidence="1">
    <location>
        <begin position="132"/>
        <end position="165"/>
    </location>
</feature>
<accession>A0A518HU09</accession>
<organism evidence="3 4">
    <name type="scientific">Stieleria neptunia</name>
    <dbReference type="NCBI Taxonomy" id="2527979"/>
    <lineage>
        <taxon>Bacteria</taxon>
        <taxon>Pseudomonadati</taxon>
        <taxon>Planctomycetota</taxon>
        <taxon>Planctomycetia</taxon>
        <taxon>Pirellulales</taxon>
        <taxon>Pirellulaceae</taxon>
        <taxon>Stieleria</taxon>
    </lineage>
</organism>
<evidence type="ECO:0000256" key="1">
    <source>
        <dbReference type="PROSITE-ProRule" id="PRU00339"/>
    </source>
</evidence>
<keyword evidence="1" id="KW-0802">TPR repeat</keyword>
<protein>
    <submittedName>
        <fullName evidence="3">Tetratricopeptide repeat protein</fullName>
    </submittedName>
</protein>
<dbReference type="PROSITE" id="PS50005">
    <property type="entry name" value="TPR"/>
    <property type="match status" value="2"/>
</dbReference>
<gene>
    <name evidence="3" type="ORF">Enr13x_42030</name>
</gene>
<dbReference type="KEGG" id="snep:Enr13x_42030"/>
<name>A0A518HU09_9BACT</name>
<evidence type="ECO:0000313" key="4">
    <source>
        <dbReference type="Proteomes" id="UP000319004"/>
    </source>
</evidence>
<dbReference type="SMART" id="SM00028">
    <property type="entry name" value="TPR"/>
    <property type="match status" value="2"/>
</dbReference>
<feature type="repeat" description="TPR" evidence="1">
    <location>
        <begin position="201"/>
        <end position="234"/>
    </location>
</feature>
<dbReference type="Gene3D" id="1.25.40.10">
    <property type="entry name" value="Tetratricopeptide repeat domain"/>
    <property type="match status" value="1"/>
</dbReference>
<dbReference type="SUPFAM" id="SSF48452">
    <property type="entry name" value="TPR-like"/>
    <property type="match status" value="1"/>
</dbReference>
<evidence type="ECO:0000313" key="3">
    <source>
        <dbReference type="EMBL" id="QDV44338.1"/>
    </source>
</evidence>
<evidence type="ECO:0000256" key="2">
    <source>
        <dbReference type="SAM" id="MobiDB-lite"/>
    </source>
</evidence>
<dbReference type="AlphaFoldDB" id="A0A518HU09"/>
<reference evidence="3 4" key="1">
    <citation type="submission" date="2019-03" db="EMBL/GenBank/DDBJ databases">
        <title>Deep-cultivation of Planctomycetes and their phenomic and genomic characterization uncovers novel biology.</title>
        <authorList>
            <person name="Wiegand S."/>
            <person name="Jogler M."/>
            <person name="Boedeker C."/>
            <person name="Pinto D."/>
            <person name="Vollmers J."/>
            <person name="Rivas-Marin E."/>
            <person name="Kohn T."/>
            <person name="Peeters S.H."/>
            <person name="Heuer A."/>
            <person name="Rast P."/>
            <person name="Oberbeckmann S."/>
            <person name="Bunk B."/>
            <person name="Jeske O."/>
            <person name="Meyerdierks A."/>
            <person name="Storesund J.E."/>
            <person name="Kallscheuer N."/>
            <person name="Luecker S."/>
            <person name="Lage O.M."/>
            <person name="Pohl T."/>
            <person name="Merkel B.J."/>
            <person name="Hornburger P."/>
            <person name="Mueller R.-W."/>
            <person name="Bruemmer F."/>
            <person name="Labrenz M."/>
            <person name="Spormann A.M."/>
            <person name="Op den Camp H."/>
            <person name="Overmann J."/>
            <person name="Amann R."/>
            <person name="Jetten M.S.M."/>
            <person name="Mascher T."/>
            <person name="Medema M.H."/>
            <person name="Devos D.P."/>
            <person name="Kaster A.-K."/>
            <person name="Ovreas L."/>
            <person name="Rohde M."/>
            <person name="Galperin M.Y."/>
            <person name="Jogler C."/>
        </authorList>
    </citation>
    <scope>NUCLEOTIDE SEQUENCE [LARGE SCALE GENOMIC DNA]</scope>
    <source>
        <strain evidence="3 4">Enr13</strain>
    </source>
</reference>